<evidence type="ECO:0000256" key="8">
    <source>
        <dbReference type="ARBA" id="ARBA00051875"/>
    </source>
</evidence>
<dbReference type="SUPFAM" id="SSF52972">
    <property type="entry name" value="ITPase-like"/>
    <property type="match status" value="1"/>
</dbReference>
<comment type="catalytic activity">
    <reaction evidence="9 10">
        <text>XTP + H2O = XMP + diphosphate + H(+)</text>
        <dbReference type="Rhea" id="RHEA:28610"/>
        <dbReference type="ChEBI" id="CHEBI:15377"/>
        <dbReference type="ChEBI" id="CHEBI:15378"/>
        <dbReference type="ChEBI" id="CHEBI:33019"/>
        <dbReference type="ChEBI" id="CHEBI:57464"/>
        <dbReference type="ChEBI" id="CHEBI:61314"/>
        <dbReference type="EC" id="3.6.1.66"/>
    </reaction>
</comment>
<feature type="binding site" evidence="10">
    <location>
        <position position="65"/>
    </location>
    <ligand>
        <name>Mg(2+)</name>
        <dbReference type="ChEBI" id="CHEBI:18420"/>
    </ligand>
</feature>
<dbReference type="OMA" id="YDPIFQP"/>
<keyword evidence="6 10" id="KW-0460">Magnesium</keyword>
<evidence type="ECO:0000256" key="4">
    <source>
        <dbReference type="ARBA" id="ARBA00022741"/>
    </source>
</evidence>
<keyword evidence="13" id="KW-1185">Reference proteome</keyword>
<evidence type="ECO:0000256" key="3">
    <source>
        <dbReference type="ARBA" id="ARBA00022723"/>
    </source>
</evidence>
<gene>
    <name evidence="12" type="ORF">HC235_04150</name>
</gene>
<keyword evidence="5 10" id="KW-0378">Hydrolase</keyword>
<evidence type="ECO:0000256" key="6">
    <source>
        <dbReference type="ARBA" id="ARBA00022842"/>
    </source>
</evidence>
<dbReference type="GO" id="GO:0036220">
    <property type="term" value="F:ITP diphosphatase activity"/>
    <property type="evidence" value="ECO:0007669"/>
    <property type="project" value="UniProtKB-UniRule"/>
</dbReference>
<organism evidence="12 13">
    <name type="scientific">Pyrobaculum arsenaticum</name>
    <dbReference type="NCBI Taxonomy" id="121277"/>
    <lineage>
        <taxon>Archaea</taxon>
        <taxon>Thermoproteota</taxon>
        <taxon>Thermoprotei</taxon>
        <taxon>Thermoproteales</taxon>
        <taxon>Thermoproteaceae</taxon>
        <taxon>Pyrobaculum</taxon>
    </lineage>
</organism>
<comment type="function">
    <text evidence="10">Pyrophosphatase that catalyzes the hydrolysis of nucleoside triphosphates to their monophosphate derivatives, with a high preference for the non-canonical purine nucleotides XTP (xanthosine triphosphate), dITP (deoxyinosine triphosphate) and ITP. Seems to function as a house-cleaning enzyme that removes non-canonical purine nucleotides from the nucleotide pool, thus preventing their incorporation into DNA/RNA and avoiding chromosomal lesions.</text>
</comment>
<dbReference type="InterPro" id="IPR029001">
    <property type="entry name" value="ITPase-like_fam"/>
</dbReference>
<evidence type="ECO:0000256" key="11">
    <source>
        <dbReference type="RuleBase" id="RU003781"/>
    </source>
</evidence>
<feature type="binding site" evidence="10">
    <location>
        <begin position="7"/>
        <end position="12"/>
    </location>
    <ligand>
        <name>substrate</name>
    </ligand>
</feature>
<dbReference type="GO" id="GO:0017111">
    <property type="term" value="F:ribonucleoside triphosphate phosphatase activity"/>
    <property type="evidence" value="ECO:0007669"/>
    <property type="project" value="InterPro"/>
</dbReference>
<comment type="similarity">
    <text evidence="1 10 11">Belongs to the HAM1 NTPase family.</text>
</comment>
<dbReference type="GO" id="GO:0036222">
    <property type="term" value="F:XTP diphosphatase activity"/>
    <property type="evidence" value="ECO:0007669"/>
    <property type="project" value="UniProtKB-UniRule"/>
</dbReference>
<keyword evidence="7 10" id="KW-0546">Nucleotide metabolism</keyword>
<evidence type="ECO:0000256" key="7">
    <source>
        <dbReference type="ARBA" id="ARBA00023080"/>
    </source>
</evidence>
<comment type="catalytic activity">
    <reaction evidence="10">
        <text>ITP + H2O = IMP + diphosphate + H(+)</text>
        <dbReference type="Rhea" id="RHEA:29399"/>
        <dbReference type="ChEBI" id="CHEBI:15377"/>
        <dbReference type="ChEBI" id="CHEBI:15378"/>
        <dbReference type="ChEBI" id="CHEBI:33019"/>
        <dbReference type="ChEBI" id="CHEBI:58053"/>
        <dbReference type="ChEBI" id="CHEBI:61402"/>
        <dbReference type="EC" id="3.6.1.66"/>
    </reaction>
</comment>
<dbReference type="CDD" id="cd00515">
    <property type="entry name" value="HAM1"/>
    <property type="match status" value="1"/>
</dbReference>
<dbReference type="GO" id="GO:0005737">
    <property type="term" value="C:cytoplasm"/>
    <property type="evidence" value="ECO:0007669"/>
    <property type="project" value="TreeGrafter"/>
</dbReference>
<dbReference type="GO" id="GO:0009146">
    <property type="term" value="P:purine nucleoside triphosphate catabolic process"/>
    <property type="evidence" value="ECO:0007669"/>
    <property type="project" value="UniProtKB-UniRule"/>
</dbReference>
<dbReference type="GO" id="GO:0035870">
    <property type="term" value="F:dITP diphosphatase activity"/>
    <property type="evidence" value="ECO:0007669"/>
    <property type="project" value="UniProtKB-UniRule"/>
</dbReference>
<dbReference type="NCBIfam" id="TIGR00042">
    <property type="entry name" value="RdgB/HAM1 family non-canonical purine NTP pyrophosphatase"/>
    <property type="match status" value="1"/>
</dbReference>
<dbReference type="GeneID" id="5054840"/>
<dbReference type="GO" id="GO:0009117">
    <property type="term" value="P:nucleotide metabolic process"/>
    <property type="evidence" value="ECO:0007669"/>
    <property type="project" value="UniProtKB-KW"/>
</dbReference>
<keyword evidence="3 10" id="KW-0479">Metal-binding</keyword>
<dbReference type="Proteomes" id="UP000554766">
    <property type="component" value="Unassembled WGS sequence"/>
</dbReference>
<keyword evidence="4 10" id="KW-0547">Nucleotide-binding</keyword>
<dbReference type="EMBL" id="JAAVJF010000002">
    <property type="protein sequence ID" value="NYR15154.1"/>
    <property type="molecule type" value="Genomic_DNA"/>
</dbReference>
<evidence type="ECO:0000313" key="13">
    <source>
        <dbReference type="Proteomes" id="UP000554766"/>
    </source>
</evidence>
<evidence type="ECO:0000256" key="10">
    <source>
        <dbReference type="HAMAP-Rule" id="MF_01405"/>
    </source>
</evidence>
<comment type="subunit">
    <text evidence="2 10">Homodimer.</text>
</comment>
<dbReference type="FunFam" id="3.90.950.10:FF:000001">
    <property type="entry name" value="dITP/XTP pyrophosphatase"/>
    <property type="match status" value="1"/>
</dbReference>
<dbReference type="EC" id="3.6.1.66" evidence="10"/>
<comment type="catalytic activity">
    <reaction evidence="8 10">
        <text>dITP + H2O = dIMP + diphosphate + H(+)</text>
        <dbReference type="Rhea" id="RHEA:28342"/>
        <dbReference type="ChEBI" id="CHEBI:15377"/>
        <dbReference type="ChEBI" id="CHEBI:15378"/>
        <dbReference type="ChEBI" id="CHEBI:33019"/>
        <dbReference type="ChEBI" id="CHEBI:61194"/>
        <dbReference type="ChEBI" id="CHEBI:61382"/>
        <dbReference type="EC" id="3.6.1.66"/>
    </reaction>
</comment>
<dbReference type="InterPro" id="IPR020922">
    <property type="entry name" value="dITP/XTP_pyrophosphatase"/>
</dbReference>
<dbReference type="PANTHER" id="PTHR11067">
    <property type="entry name" value="INOSINE TRIPHOSPHATE PYROPHOSPHATASE/HAM1 PROTEIN"/>
    <property type="match status" value="1"/>
</dbReference>
<feature type="binding site" evidence="10">
    <location>
        <position position="163"/>
    </location>
    <ligand>
        <name>substrate</name>
    </ligand>
</feature>
<feature type="active site" description="Proton acceptor" evidence="10">
    <location>
        <position position="65"/>
    </location>
</feature>
<dbReference type="Pfam" id="PF01725">
    <property type="entry name" value="Ham1p_like"/>
    <property type="match status" value="1"/>
</dbReference>
<reference evidence="12 13" key="1">
    <citation type="journal article" date="2020" name="Nat. Commun.">
        <title>The structures of two archaeal type IV pili illuminate evolutionary relationships.</title>
        <authorList>
            <person name="Wang F."/>
            <person name="Baquero D.P."/>
            <person name="Su Z."/>
            <person name="Beltran L.C."/>
            <person name="Prangishvili D."/>
            <person name="Krupovic M."/>
            <person name="Egelman E.H."/>
        </authorList>
    </citation>
    <scope>NUCLEOTIDE SEQUENCE [LARGE SCALE GENOMIC DNA]</scope>
    <source>
        <strain evidence="12 13">2GA</strain>
    </source>
</reference>
<dbReference type="AlphaFoldDB" id="A0A7L4P977"/>
<evidence type="ECO:0000256" key="2">
    <source>
        <dbReference type="ARBA" id="ARBA00011738"/>
    </source>
</evidence>
<dbReference type="Gene3D" id="3.90.950.10">
    <property type="match status" value="1"/>
</dbReference>
<comment type="cofactor">
    <cofactor evidence="10">
        <name>Mg(2+)</name>
        <dbReference type="ChEBI" id="CHEBI:18420"/>
    </cofactor>
    <text evidence="10">Binds 1 Mg(2+) ion per subunit.</text>
</comment>
<dbReference type="GO" id="GO:0046872">
    <property type="term" value="F:metal ion binding"/>
    <property type="evidence" value="ECO:0007669"/>
    <property type="project" value="UniProtKB-KW"/>
</dbReference>
<dbReference type="HAMAP" id="MF_01405">
    <property type="entry name" value="Non_canon_purine_NTPase"/>
    <property type="match status" value="1"/>
</dbReference>
<dbReference type="NCBIfam" id="NF011396">
    <property type="entry name" value="PRK14821.1"/>
    <property type="match status" value="1"/>
</dbReference>
<feature type="binding site" evidence="10">
    <location>
        <position position="36"/>
    </location>
    <ligand>
        <name>Mg(2+)</name>
        <dbReference type="ChEBI" id="CHEBI:18420"/>
    </ligand>
</feature>
<comment type="caution">
    <text evidence="12">The sequence shown here is derived from an EMBL/GenBank/DDBJ whole genome shotgun (WGS) entry which is preliminary data.</text>
</comment>
<evidence type="ECO:0000313" key="12">
    <source>
        <dbReference type="EMBL" id="NYR15154.1"/>
    </source>
</evidence>
<sequence length="188" mass="20442">MRIRLVTNNPHKLAEVSQILAPYGIEVERLGAEKVEIQHDDVAEIAKKAAENLCVRYGDYVVVEDTGLYIEALGGFPGPYAEYVYRTIGLSGVLKLLEGVANRRAVFRCAAALCLGGRVEVFLGEVRGTIAQVPRGTGGFGYDPIFVPEGLGRTYAELGDDVKNKISHRAQAFSKLATWLTTTASKRA</sequence>
<dbReference type="InterPro" id="IPR002637">
    <property type="entry name" value="RdgB/HAM1"/>
</dbReference>
<dbReference type="RefSeq" id="WP_011901029.1">
    <property type="nucleotide sequence ID" value="NZ_JAAVJF010000002.1"/>
</dbReference>
<feature type="binding site" evidence="10">
    <location>
        <begin position="140"/>
        <end position="143"/>
    </location>
    <ligand>
        <name>substrate</name>
    </ligand>
</feature>
<feature type="binding site" evidence="10">
    <location>
        <begin position="168"/>
        <end position="169"/>
    </location>
    <ligand>
        <name>substrate</name>
    </ligand>
</feature>
<accession>A0A7L4P977</accession>
<evidence type="ECO:0000256" key="1">
    <source>
        <dbReference type="ARBA" id="ARBA00008023"/>
    </source>
</evidence>
<protein>
    <recommendedName>
        <fullName evidence="10">dITP/XTP pyrophosphatase</fullName>
        <ecNumber evidence="10">3.6.1.66</ecNumber>
    </recommendedName>
    <alternativeName>
        <fullName evidence="10">Non-canonical purine NTP pyrophosphatase</fullName>
    </alternativeName>
    <alternativeName>
        <fullName evidence="10">Non-standard purine NTP pyrophosphatase</fullName>
    </alternativeName>
    <alternativeName>
        <fullName evidence="10">Nucleoside-triphosphate diphosphatase</fullName>
    </alternativeName>
    <alternativeName>
        <fullName evidence="10">Nucleoside-triphosphate pyrophosphatase</fullName>
        <shortName evidence="10">NTPase</shortName>
    </alternativeName>
</protein>
<evidence type="ECO:0000256" key="5">
    <source>
        <dbReference type="ARBA" id="ARBA00022801"/>
    </source>
</evidence>
<evidence type="ECO:0000256" key="9">
    <source>
        <dbReference type="ARBA" id="ARBA00052017"/>
    </source>
</evidence>
<dbReference type="PANTHER" id="PTHR11067:SF9">
    <property type="entry name" value="INOSINE TRIPHOSPHATE PYROPHOSPHATASE"/>
    <property type="match status" value="1"/>
</dbReference>
<name>A0A7L4P977_9CREN</name>
<feature type="binding site" evidence="10">
    <location>
        <position position="66"/>
    </location>
    <ligand>
        <name>substrate</name>
    </ligand>
</feature>
<dbReference type="GO" id="GO:0000166">
    <property type="term" value="F:nucleotide binding"/>
    <property type="evidence" value="ECO:0007669"/>
    <property type="project" value="UniProtKB-KW"/>
</dbReference>
<proteinExistence type="inferred from homology"/>